<evidence type="ECO:0000313" key="2">
    <source>
        <dbReference type="EMBL" id="AJW71433.1"/>
    </source>
</evidence>
<proteinExistence type="predicted"/>
<feature type="domain" description="eRF1" evidence="1">
    <location>
        <begin position="150"/>
        <end position="286"/>
    </location>
</feature>
<organism evidence="2 3">
    <name type="scientific">Nitrosopumilus adriaticus</name>
    <dbReference type="NCBI Taxonomy" id="1580092"/>
    <lineage>
        <taxon>Archaea</taxon>
        <taxon>Nitrososphaerota</taxon>
        <taxon>Nitrososphaeria</taxon>
        <taxon>Nitrosopumilales</taxon>
        <taxon>Nitrosopumilaceae</taxon>
        <taxon>Nitrosopumilus</taxon>
    </lineage>
</organism>
<evidence type="ECO:0000259" key="1">
    <source>
        <dbReference type="Pfam" id="PF03464"/>
    </source>
</evidence>
<dbReference type="InterPro" id="IPR029064">
    <property type="entry name" value="Ribosomal_eL30-like_sf"/>
</dbReference>
<dbReference type="EMBL" id="CP011070">
    <property type="protein sequence ID" value="AJW71433.1"/>
    <property type="molecule type" value="Genomic_DNA"/>
</dbReference>
<gene>
    <name evidence="2" type="ORF">NADRNF5_1755</name>
</gene>
<dbReference type="PANTHER" id="PTHR10113">
    <property type="entry name" value="PEPTIDE CHAIN RELEASE FACTOR SUBUNIT 1"/>
    <property type="match status" value="1"/>
</dbReference>
<dbReference type="Gene3D" id="3.30.420.60">
    <property type="entry name" value="eRF1 domain 2"/>
    <property type="match status" value="1"/>
</dbReference>
<dbReference type="Proteomes" id="UP000032408">
    <property type="component" value="Chromosome"/>
</dbReference>
<reference evidence="3" key="1">
    <citation type="submission" date="2015-03" db="EMBL/GenBank/DDBJ databases">
        <title>Characterization of two novel Thaumarchaeota isolated from the Northern Adriatic Sea.</title>
        <authorList>
            <person name="Bayer B."/>
            <person name="Vojvoda J."/>
            <person name="Offre P."/>
            <person name="Srivastava A."/>
            <person name="Elisabeth N."/>
            <person name="Garcia J.A.L."/>
            <person name="Schleper C."/>
            <person name="Herndl G.J."/>
        </authorList>
    </citation>
    <scope>NUCLEOTIDE SEQUENCE [LARGE SCALE GENOMIC DNA]</scope>
    <source>
        <strain evidence="3">NF5</strain>
    </source>
</reference>
<dbReference type="KEGG" id="nin:NADRNF5_1755"/>
<dbReference type="SUPFAM" id="SSF55315">
    <property type="entry name" value="L30e-like"/>
    <property type="match status" value="1"/>
</dbReference>
<protein>
    <submittedName>
        <fullName evidence="2">Peptide chain release factor 1</fullName>
    </submittedName>
</protein>
<dbReference type="HOGENOM" id="CLU_784369_0_0_2"/>
<dbReference type="Gene3D" id="3.30.1330.30">
    <property type="match status" value="1"/>
</dbReference>
<dbReference type="SUPFAM" id="SSF53137">
    <property type="entry name" value="Translational machinery components"/>
    <property type="match status" value="1"/>
</dbReference>
<reference evidence="2 3" key="2">
    <citation type="journal article" date="2016" name="ISME J.">
        <title>Physiological and genomic characterization of two novel marine thaumarchaeal strains indicates niche differentiation.</title>
        <authorList>
            <person name="Bayer B."/>
            <person name="Vojvoda J."/>
            <person name="Offre P."/>
            <person name="Alves R.J."/>
            <person name="Elisabeth N.H."/>
            <person name="Garcia J.A."/>
            <person name="Volland J.M."/>
            <person name="Srivastava A."/>
            <person name="Schleper C."/>
            <person name="Herndl G.J."/>
        </authorList>
    </citation>
    <scope>NUCLEOTIDE SEQUENCE [LARGE SCALE GENOMIC DNA]</scope>
    <source>
        <strain evidence="2 3">NF5</strain>
    </source>
</reference>
<evidence type="ECO:0000313" key="3">
    <source>
        <dbReference type="Proteomes" id="UP000032408"/>
    </source>
</evidence>
<keyword evidence="3" id="KW-1185">Reference proteome</keyword>
<name>A0A0D5C4H0_9ARCH</name>
<dbReference type="Pfam" id="PF03464">
    <property type="entry name" value="eRF1_2"/>
    <property type="match status" value="1"/>
</dbReference>
<dbReference type="AlphaFoldDB" id="A0A0D5C4H0"/>
<dbReference type="InterPro" id="IPR005141">
    <property type="entry name" value="eRF1_2"/>
</dbReference>
<dbReference type="STRING" id="1580092.NADRNF5_1755"/>
<sequence>MQMVLVIYERKKATLVKNIQNPDEITPLEWLSINQFLYEIRQIDSPCISVYYPYGKGPETMSLLKETKRNESFEKIEAKIENKISELRDNPISAGKFTKTLCIFGWIKNKKVNIKVIGTSKKLPYIYMASKKPFIKPFKDILKTNYNVLLVTLDQKSAKIQKYHGSQIISESKLGIDLQGRHRKGGQSQGRFLRARQTKIHVFFKKIANKVREMDSNSDLLLLGGIGPAKTEFYGELNSELAKKCRFVENLSFSTSNKEIEKKLIHHLYQYRKKYVAEIIEKYENLVKQGLTAKRNDVIFKALENGAVDTLIVSSNYYTDSQFKKILKMLEIAKSTSCKIEFASSPKIIQRLELDNSVLAILRYRIK</sequence>
<accession>A0A0D5C4H0</accession>
<dbReference type="InterPro" id="IPR004403">
    <property type="entry name" value="Peptide_chain-rel_eRF1/aRF1"/>
</dbReference>
<dbReference type="InterPro" id="IPR042226">
    <property type="entry name" value="eFR1_2_sf"/>
</dbReference>
<dbReference type="GO" id="GO:0003747">
    <property type="term" value="F:translation release factor activity"/>
    <property type="evidence" value="ECO:0007669"/>
    <property type="project" value="InterPro"/>
</dbReference>